<gene>
    <name evidence="6" type="ORF">F8237_32830</name>
</gene>
<evidence type="ECO:0000259" key="4">
    <source>
        <dbReference type="Pfam" id="PF07731"/>
    </source>
</evidence>
<dbReference type="PANTHER" id="PTHR11709">
    <property type="entry name" value="MULTI-COPPER OXIDASE"/>
    <property type="match status" value="1"/>
</dbReference>
<dbReference type="InterPro" id="IPR011706">
    <property type="entry name" value="Cu-oxidase_C"/>
</dbReference>
<dbReference type="PROSITE" id="PS00079">
    <property type="entry name" value="MULTICOPPER_OXIDASE1"/>
    <property type="match status" value="1"/>
</dbReference>
<dbReference type="InterPro" id="IPR008972">
    <property type="entry name" value="Cupredoxin"/>
</dbReference>
<dbReference type="PANTHER" id="PTHR11709:SF518">
    <property type="entry name" value="MULTICOPPER OXIDASE"/>
    <property type="match status" value="1"/>
</dbReference>
<protein>
    <submittedName>
        <fullName evidence="6">Multicopper oxidase domain-containing protein</fullName>
    </submittedName>
</protein>
<sequence>MMKSFARIGLVIAALGSSIPAFAAPVPRAFEPPPTLPGQGSVVQLEAAVAPAVGGCRPQGSISRSGSIVSVVLNFVRGRFFINNPDPTDPHPDGLDPVELRSYGGCKSGPAIFVKPGDTLRVDLINQLTKDDPSCLPNPPAGLGLPALVGCFNTTNLHTHGLHVSPAGNSDNVLLNIAPQSKFPYEINIPNDHPAGTFWYHAHRHGSTAVQVASGASGVLVVKGERPYTPPSPQNPRPIADIDTVLHDDNGTPLKEQLFLFQQIAYACFANLPNQAGGPWQQIYTTQGLYNVNSPPNIANAPWTCPLATSGNPVSPGVVENFGLQLDSATIWDTNGRFTSVNGIVQPTLTVPAGEIQRWRFVHAGIHDTVNVQLVRATAVGATNLITTSALSGNRQQQKDDLLASCNASPSTLIPQFEIATDGLTRVKMRTVHASQVGGVLESNYMQPGYRSDVLVVFPSDGDYCLLNQAAPPAERVSNGNGGGQGPSTPQLLAYIHVRGGQPVTGDLQAYVGKALYDANPALPDPVRTGLRDGDLRPWAPFENLASPAAGSQEQQAAFAINFPAFTVNSKSYDPDVVNFTREVNTTDDWLLSAQGEPHIFHIHVNPFQVIDVVTTNANGQQISIYNPDGSCKADIVYADKQQLANQYCGMWHTFRDTIIVENNYQIRVRTRYDRYIGEYVLHCHILDHEDAGMMANIEIVPDLNAPGGGLGMAGMRHAKPAGMPGGHRH</sequence>
<name>A0A5P6PEK6_9BRAD</name>
<evidence type="ECO:0000313" key="6">
    <source>
        <dbReference type="EMBL" id="QFI76767.1"/>
    </source>
</evidence>
<evidence type="ECO:0000259" key="5">
    <source>
        <dbReference type="Pfam" id="PF07732"/>
    </source>
</evidence>
<feature type="domain" description="Plastocyanin-like" evidence="5">
    <location>
        <begin position="153"/>
        <end position="225"/>
    </location>
</feature>
<feature type="chain" id="PRO_5024870539" evidence="3">
    <location>
        <begin position="24"/>
        <end position="730"/>
    </location>
</feature>
<dbReference type="GO" id="GO:0016491">
    <property type="term" value="F:oxidoreductase activity"/>
    <property type="evidence" value="ECO:0007669"/>
    <property type="project" value="UniProtKB-KW"/>
</dbReference>
<accession>A0A5P6PEK6</accession>
<dbReference type="Gene3D" id="2.60.40.420">
    <property type="entry name" value="Cupredoxins - blue copper proteins"/>
    <property type="match status" value="3"/>
</dbReference>
<evidence type="ECO:0000256" key="3">
    <source>
        <dbReference type="SAM" id="SignalP"/>
    </source>
</evidence>
<dbReference type="EMBL" id="CP044543">
    <property type="protein sequence ID" value="QFI76767.1"/>
    <property type="molecule type" value="Genomic_DNA"/>
</dbReference>
<keyword evidence="3" id="KW-0732">Signal</keyword>
<reference evidence="7" key="1">
    <citation type="submission" date="2019-10" db="EMBL/GenBank/DDBJ databases">
        <title>Complete Genome Sequence of Bradyrhizobium betae type strain PL7HG1T.</title>
        <authorList>
            <person name="Bromfield E.S.P."/>
            <person name="Cloutier S."/>
        </authorList>
    </citation>
    <scope>NUCLEOTIDE SEQUENCE [LARGE SCALE GENOMIC DNA]</scope>
    <source>
        <strain evidence="7">PL7HG1</strain>
    </source>
</reference>
<proteinExistence type="predicted"/>
<dbReference type="AlphaFoldDB" id="A0A5P6PEK6"/>
<dbReference type="SUPFAM" id="SSF49503">
    <property type="entry name" value="Cupredoxins"/>
    <property type="match status" value="3"/>
</dbReference>
<dbReference type="RefSeq" id="WP_151650215.1">
    <property type="nucleotide sequence ID" value="NZ_CP044543.1"/>
</dbReference>
<dbReference type="Pfam" id="PF07731">
    <property type="entry name" value="Cu-oxidase_2"/>
    <property type="match status" value="1"/>
</dbReference>
<keyword evidence="1" id="KW-0479">Metal-binding</keyword>
<dbReference type="InterPro" id="IPR033138">
    <property type="entry name" value="Cu_oxidase_CS"/>
</dbReference>
<dbReference type="KEGG" id="bbet:F8237_32830"/>
<dbReference type="Proteomes" id="UP000325641">
    <property type="component" value="Chromosome"/>
</dbReference>
<dbReference type="Pfam" id="PF07732">
    <property type="entry name" value="Cu-oxidase_3"/>
    <property type="match status" value="1"/>
</dbReference>
<dbReference type="GO" id="GO:0005507">
    <property type="term" value="F:copper ion binding"/>
    <property type="evidence" value="ECO:0007669"/>
    <property type="project" value="InterPro"/>
</dbReference>
<dbReference type="CDD" id="cd13900">
    <property type="entry name" value="CuRO_3_Tth-MCO_like"/>
    <property type="match status" value="1"/>
</dbReference>
<dbReference type="CDD" id="cd13853">
    <property type="entry name" value="CuRO_1_Tth-MCO_like"/>
    <property type="match status" value="1"/>
</dbReference>
<keyword evidence="2" id="KW-0560">Oxidoreductase</keyword>
<feature type="domain" description="Plastocyanin-like" evidence="4">
    <location>
        <begin position="562"/>
        <end position="700"/>
    </location>
</feature>
<dbReference type="InterPro" id="IPR002355">
    <property type="entry name" value="Cu_oxidase_Cu_BS"/>
</dbReference>
<dbReference type="InterPro" id="IPR045087">
    <property type="entry name" value="Cu-oxidase_fam"/>
</dbReference>
<evidence type="ECO:0000256" key="2">
    <source>
        <dbReference type="ARBA" id="ARBA00023002"/>
    </source>
</evidence>
<organism evidence="6 7">
    <name type="scientific">Bradyrhizobium betae</name>
    <dbReference type="NCBI Taxonomy" id="244734"/>
    <lineage>
        <taxon>Bacteria</taxon>
        <taxon>Pseudomonadati</taxon>
        <taxon>Pseudomonadota</taxon>
        <taxon>Alphaproteobacteria</taxon>
        <taxon>Hyphomicrobiales</taxon>
        <taxon>Nitrobacteraceae</taxon>
        <taxon>Bradyrhizobium</taxon>
    </lineage>
</organism>
<feature type="signal peptide" evidence="3">
    <location>
        <begin position="1"/>
        <end position="23"/>
    </location>
</feature>
<evidence type="ECO:0000313" key="7">
    <source>
        <dbReference type="Proteomes" id="UP000325641"/>
    </source>
</evidence>
<dbReference type="PROSITE" id="PS00080">
    <property type="entry name" value="MULTICOPPER_OXIDASE2"/>
    <property type="match status" value="1"/>
</dbReference>
<evidence type="ECO:0000256" key="1">
    <source>
        <dbReference type="ARBA" id="ARBA00022723"/>
    </source>
</evidence>
<dbReference type="InterPro" id="IPR011707">
    <property type="entry name" value="Cu-oxidase-like_N"/>
</dbReference>
<dbReference type="OrthoDB" id="9757546at2"/>